<accession>W6QK49</accession>
<keyword evidence="2" id="KW-0378">Hydrolase</keyword>
<evidence type="ECO:0000259" key="5">
    <source>
        <dbReference type="Pfam" id="PF13086"/>
    </source>
</evidence>
<dbReference type="PANTHER" id="PTHR43788:SF16">
    <property type="entry name" value="HELICASE WITH ZINC FINGER 2"/>
    <property type="match status" value="1"/>
</dbReference>
<protein>
    <recommendedName>
        <fullName evidence="5">DNA2/NAM7 helicase helicase domain-containing protein</fullName>
    </recommendedName>
</protein>
<reference evidence="6" key="1">
    <citation type="journal article" date="2014" name="Nat. Commun.">
        <title>Multiple recent horizontal transfers of a large genomic region in cheese making fungi.</title>
        <authorList>
            <person name="Cheeseman K."/>
            <person name="Ropars J."/>
            <person name="Renault P."/>
            <person name="Dupont J."/>
            <person name="Gouzy J."/>
            <person name="Branca A."/>
            <person name="Abraham A.L."/>
            <person name="Ceppi M."/>
            <person name="Conseiller E."/>
            <person name="Debuchy R."/>
            <person name="Malagnac F."/>
            <person name="Goarin A."/>
            <person name="Silar P."/>
            <person name="Lacoste S."/>
            <person name="Sallet E."/>
            <person name="Bensimon A."/>
            <person name="Giraud T."/>
            <person name="Brygoo Y."/>
        </authorList>
    </citation>
    <scope>NUCLEOTIDE SEQUENCE [LARGE SCALE GENOMIC DNA]</scope>
    <source>
        <strain evidence="6">FM164</strain>
    </source>
</reference>
<evidence type="ECO:0000256" key="4">
    <source>
        <dbReference type="ARBA" id="ARBA00022840"/>
    </source>
</evidence>
<dbReference type="GO" id="GO:0005524">
    <property type="term" value="F:ATP binding"/>
    <property type="evidence" value="ECO:0007669"/>
    <property type="project" value="UniProtKB-KW"/>
</dbReference>
<organism evidence="6 7">
    <name type="scientific">Penicillium roqueforti (strain FM164)</name>
    <dbReference type="NCBI Taxonomy" id="1365484"/>
    <lineage>
        <taxon>Eukaryota</taxon>
        <taxon>Fungi</taxon>
        <taxon>Dikarya</taxon>
        <taxon>Ascomycota</taxon>
        <taxon>Pezizomycotina</taxon>
        <taxon>Eurotiomycetes</taxon>
        <taxon>Eurotiomycetidae</taxon>
        <taxon>Eurotiales</taxon>
        <taxon>Aspergillaceae</taxon>
        <taxon>Penicillium</taxon>
    </lineage>
</organism>
<dbReference type="Proteomes" id="UP000030686">
    <property type="component" value="Unassembled WGS sequence"/>
</dbReference>
<dbReference type="Gene3D" id="3.40.50.300">
    <property type="entry name" value="P-loop containing nucleotide triphosphate hydrolases"/>
    <property type="match status" value="1"/>
</dbReference>
<evidence type="ECO:0000256" key="1">
    <source>
        <dbReference type="ARBA" id="ARBA00022741"/>
    </source>
</evidence>
<dbReference type="InterPro" id="IPR050534">
    <property type="entry name" value="Coronavir_polyprotein_1ab"/>
</dbReference>
<dbReference type="SUPFAM" id="SSF52540">
    <property type="entry name" value="P-loop containing nucleoside triphosphate hydrolases"/>
    <property type="match status" value="1"/>
</dbReference>
<dbReference type="EMBL" id="HG792020">
    <property type="protein sequence ID" value="CDM37198.1"/>
    <property type="molecule type" value="Genomic_DNA"/>
</dbReference>
<evidence type="ECO:0000313" key="6">
    <source>
        <dbReference type="EMBL" id="CDM37198.1"/>
    </source>
</evidence>
<dbReference type="PANTHER" id="PTHR43788">
    <property type="entry name" value="DNA2/NAM7 HELICASE FAMILY MEMBER"/>
    <property type="match status" value="1"/>
</dbReference>
<keyword evidence="4" id="KW-0067">ATP-binding</keyword>
<evidence type="ECO:0000256" key="3">
    <source>
        <dbReference type="ARBA" id="ARBA00022806"/>
    </source>
</evidence>
<feature type="domain" description="DNA2/NAM7 helicase helicase" evidence="5">
    <location>
        <begin position="462"/>
        <end position="655"/>
    </location>
</feature>
<proteinExistence type="predicted"/>
<keyword evidence="1" id="KW-0547">Nucleotide-binding</keyword>
<gene>
    <name evidence="6" type="ORF">PROQFM164_S06g000159</name>
</gene>
<dbReference type="InterPro" id="IPR041677">
    <property type="entry name" value="DNA2/NAM7_AAA_11"/>
</dbReference>
<dbReference type="GO" id="GO:0043139">
    <property type="term" value="F:5'-3' DNA helicase activity"/>
    <property type="evidence" value="ECO:0007669"/>
    <property type="project" value="TreeGrafter"/>
</dbReference>
<evidence type="ECO:0000256" key="2">
    <source>
        <dbReference type="ARBA" id="ARBA00022801"/>
    </source>
</evidence>
<name>W6QK49_PENRF</name>
<evidence type="ECO:0000313" key="7">
    <source>
        <dbReference type="Proteomes" id="UP000030686"/>
    </source>
</evidence>
<dbReference type="Pfam" id="PF13086">
    <property type="entry name" value="AAA_11"/>
    <property type="match status" value="1"/>
</dbReference>
<dbReference type="AlphaFoldDB" id="W6QK49"/>
<keyword evidence="7" id="KW-1185">Reference proteome</keyword>
<keyword evidence="3" id="KW-0347">Helicase</keyword>
<dbReference type="GO" id="GO:0016787">
    <property type="term" value="F:hydrolase activity"/>
    <property type="evidence" value="ECO:0007669"/>
    <property type="project" value="UniProtKB-KW"/>
</dbReference>
<dbReference type="InterPro" id="IPR027417">
    <property type="entry name" value="P-loop_NTPase"/>
</dbReference>
<sequence>MDFNAFARGFDQPMGHDTQGDNELRQWKPSVISFGNSFVNVKSRLVLESQQPRLEICIGKRVNGLLIFTAEDCDFHFAREGIELDDAETFRQYRASLPRIFADGKRVWDTAYLVKVHMRRPPVVIGFPPENASPSTLQDWERLLGVQDNLILWGQWSDPAWRFLSKGWKLMSGLEYLLRLPFGDTDPVTLDSLLRRPYGSIDPATLAPPQAVWFYRKHPANQEPRVVPKWLEDPSGVKPSIAWQLPGPYFLNDHDRQGRLVQASYVERAFARDLVTSVFNLNIRHRAIITTISGNGMRHRIHVKLNCEGRPPTLTAMASVSFLLLDEISAAEPVTEGDFKAKGYKGTVVDDETLGDFIIDYYGHLDWTDESERKIVMTTKPNTLPIDQQIAALTTAGTKTLVYGDKGENHGLGFSLSRTILAHGTELNFTSPDYFVLSIEMLSSLPSQIAKERLQYVRNFCHLDPTQEEAFTKSTTAITVGVSLIHGPPGTGKTTTAVAIVLAMMALQIKVLLTSASNKGVDNLTLALIRALNRDSRLKSWCEQVVRFRTPSYHMSAVRAESQNQRPTLRRRPIISQSDLEMEPIQMHSLVFDHIAEHPNDPECVELRELCDRDTSDNHPLNLQDVIKLKSLYGKIVSTVLAKSKVVATTLSNASQ</sequence>
<dbReference type="OrthoDB" id="4526781at2759"/>